<organism evidence="1 2">
    <name type="scientific">Ancylostoma ceylanicum</name>
    <dbReference type="NCBI Taxonomy" id="53326"/>
    <lineage>
        <taxon>Eukaryota</taxon>
        <taxon>Metazoa</taxon>
        <taxon>Ecdysozoa</taxon>
        <taxon>Nematoda</taxon>
        <taxon>Chromadorea</taxon>
        <taxon>Rhabditida</taxon>
        <taxon>Rhabditina</taxon>
        <taxon>Rhabditomorpha</taxon>
        <taxon>Strongyloidea</taxon>
        <taxon>Ancylostomatidae</taxon>
        <taxon>Ancylostomatinae</taxon>
        <taxon>Ancylostoma</taxon>
    </lineage>
</organism>
<dbReference type="PANTHER" id="PTHR35179:SF2">
    <property type="entry name" value="START DOMAIN-CONTAINING PROTEIN"/>
    <property type="match status" value="1"/>
</dbReference>
<dbReference type="OrthoDB" id="5393654at2759"/>
<dbReference type="EMBL" id="JARK01001425">
    <property type="protein sequence ID" value="EYC04198.1"/>
    <property type="molecule type" value="Genomic_DNA"/>
</dbReference>
<reference evidence="2" key="1">
    <citation type="journal article" date="2015" name="Nat. Genet.">
        <title>The genome and transcriptome of the zoonotic hookworm Ancylostoma ceylanicum identify infection-specific gene families.</title>
        <authorList>
            <person name="Schwarz E.M."/>
            <person name="Hu Y."/>
            <person name="Antoshechkin I."/>
            <person name="Miller M.M."/>
            <person name="Sternberg P.W."/>
            <person name="Aroian R.V."/>
        </authorList>
    </citation>
    <scope>NUCLEOTIDE SEQUENCE</scope>
    <source>
        <strain evidence="2">HY135</strain>
    </source>
</reference>
<evidence type="ECO:0000313" key="2">
    <source>
        <dbReference type="Proteomes" id="UP000024635"/>
    </source>
</evidence>
<proteinExistence type="predicted"/>
<dbReference type="PANTHER" id="PTHR35179">
    <property type="entry name" value="PROTEIN CBG02620"/>
    <property type="match status" value="1"/>
</dbReference>
<sequence>MTDGFWLFEGLEEEPYGLLPLVNLSGKGGPTSTKYVDRIGSYQWYLQDDTPTILIPGMPVESFFWPGGKLPQDHGVVIYDVNHLKVRDGSLDAAIIAAKLLSEKKKKPINFGQFDFITDAVNLQKLFAFCQVRI</sequence>
<dbReference type="AlphaFoldDB" id="A0A016TP03"/>
<evidence type="ECO:0000313" key="1">
    <source>
        <dbReference type="EMBL" id="EYC04198.1"/>
    </source>
</evidence>
<protein>
    <submittedName>
        <fullName evidence="1">Uncharacterized protein</fullName>
    </submittedName>
</protein>
<gene>
    <name evidence="1" type="primary">Acey_s0089.g2277</name>
    <name evidence="1" type="synonym">Acey-C29F5.1</name>
    <name evidence="1" type="ORF">Y032_0089g2277</name>
</gene>
<comment type="caution">
    <text evidence="1">The sequence shown here is derived from an EMBL/GenBank/DDBJ whole genome shotgun (WGS) entry which is preliminary data.</text>
</comment>
<keyword evidence="2" id="KW-1185">Reference proteome</keyword>
<accession>A0A016TP03</accession>
<dbReference type="Proteomes" id="UP000024635">
    <property type="component" value="Unassembled WGS sequence"/>
</dbReference>
<name>A0A016TP03_9BILA</name>